<proteinExistence type="predicted"/>
<comment type="caution">
    <text evidence="2">The sequence shown here is derived from an EMBL/GenBank/DDBJ whole genome shotgun (WGS) entry which is preliminary data.</text>
</comment>
<organism evidence="2 3">
    <name type="scientific">Viridibacillus soli</name>
    <dbReference type="NCBI Taxonomy" id="2798301"/>
    <lineage>
        <taxon>Bacteria</taxon>
        <taxon>Bacillati</taxon>
        <taxon>Bacillota</taxon>
        <taxon>Bacilli</taxon>
        <taxon>Bacillales</taxon>
        <taxon>Caryophanaceae</taxon>
        <taxon>Viridibacillus</taxon>
    </lineage>
</organism>
<sequence length="394" mass="45027">MKKPIRILSESIDILAEIDNYESMFFIRRWHTIGEIEIRMNRYKKDADKLQRGNLILVGNDFNKVFMIKHREIELDQGGKITENWLIKGWSLKSVIAQRITVPPPHTGYDNKQSNAETVMKHYVNQNIVNPVDGRRTMPQLVIAPNLNRGPSVSWSSRYKNLAEEEAAISLTTGLGWDVSLDIHSKKFVFDVMEGRNLIAGQSILPPVIFSPQFESLKSLHYTESELNYKNIAYVAGQGEGVDRRVIELGTDAGLNRHEVFIDARDIPEEDDVEVTDLEGNKTTEKVPRPEKEIIADLTNRGQQQMEEFLQEHYLEGQILTNSPFKYGIDYDLGDIVTNQNKEWGVTLDARITEVKEVYEPAGFQLEGTFGNNRPTLIKKIKQELGQISGEVRR</sequence>
<dbReference type="InterPro" id="IPR029432">
    <property type="entry name" value="Gp28/Gp37-like_dom"/>
</dbReference>
<evidence type="ECO:0000259" key="1">
    <source>
        <dbReference type="Pfam" id="PF14594"/>
    </source>
</evidence>
<evidence type="ECO:0000313" key="2">
    <source>
        <dbReference type="EMBL" id="MBK3495328.1"/>
    </source>
</evidence>
<gene>
    <name evidence="2" type="ORF">JFL43_10800</name>
</gene>
<dbReference type="RefSeq" id="WP_200749072.1">
    <property type="nucleotide sequence ID" value="NZ_JAEOAH010000013.1"/>
</dbReference>
<dbReference type="Proteomes" id="UP000618943">
    <property type="component" value="Unassembled WGS sequence"/>
</dbReference>
<reference evidence="2 3" key="1">
    <citation type="submission" date="2020-12" db="EMBL/GenBank/DDBJ databases">
        <title>YIM B01967 draft genome.</title>
        <authorList>
            <person name="Yan X."/>
        </authorList>
    </citation>
    <scope>NUCLEOTIDE SEQUENCE [LARGE SCALE GENOMIC DNA]</scope>
    <source>
        <strain evidence="2 3">YIM B01967</strain>
    </source>
</reference>
<accession>A0ABS1H7E6</accession>
<dbReference type="EMBL" id="JAEOAH010000013">
    <property type="protein sequence ID" value="MBK3495328.1"/>
    <property type="molecule type" value="Genomic_DNA"/>
</dbReference>
<evidence type="ECO:0000313" key="3">
    <source>
        <dbReference type="Proteomes" id="UP000618943"/>
    </source>
</evidence>
<protein>
    <submittedName>
        <fullName evidence="2">Siphovirus ReqiPepy6 Gp37-like family protein</fullName>
    </submittedName>
</protein>
<name>A0ABS1H7E6_9BACL</name>
<keyword evidence="3" id="KW-1185">Reference proteome</keyword>
<feature type="domain" description="Gp28/Gp37-like" evidence="1">
    <location>
        <begin position="4"/>
        <end position="372"/>
    </location>
</feature>
<dbReference type="Pfam" id="PF14594">
    <property type="entry name" value="Sipho_Gp37"/>
    <property type="match status" value="1"/>
</dbReference>